<feature type="compositionally biased region" description="Low complexity" evidence="1">
    <location>
        <begin position="1"/>
        <end position="32"/>
    </location>
</feature>
<reference evidence="2" key="1">
    <citation type="submission" date="2021-01" db="EMBL/GenBank/DDBJ databases">
        <authorList>
            <person name="Corre E."/>
            <person name="Pelletier E."/>
            <person name="Niang G."/>
            <person name="Scheremetjew M."/>
            <person name="Finn R."/>
            <person name="Kale V."/>
            <person name="Holt S."/>
            <person name="Cochrane G."/>
            <person name="Meng A."/>
            <person name="Brown T."/>
            <person name="Cohen L."/>
        </authorList>
    </citation>
    <scope>NUCLEOTIDE SEQUENCE</scope>
    <source>
        <strain evidence="2">CCMP2084</strain>
    </source>
</reference>
<organism evidence="2">
    <name type="scientific">Attheya septentrionalis</name>
    <dbReference type="NCBI Taxonomy" id="420275"/>
    <lineage>
        <taxon>Eukaryota</taxon>
        <taxon>Sar</taxon>
        <taxon>Stramenopiles</taxon>
        <taxon>Ochrophyta</taxon>
        <taxon>Bacillariophyta</taxon>
        <taxon>Coscinodiscophyceae</taxon>
        <taxon>Chaetocerotophycidae</taxon>
        <taxon>Chaetocerotales</taxon>
        <taxon>Attheyaceae</taxon>
        <taxon>Attheya</taxon>
    </lineage>
</organism>
<dbReference type="EMBL" id="HBHQ01001840">
    <property type="protein sequence ID" value="CAD9809329.1"/>
    <property type="molecule type" value="Transcribed_RNA"/>
</dbReference>
<sequence length="129" mass="14552">MTQTDSSDTQSPPTTPTSQPTTQAQDSTTSAPPTIHFEEAVPALTEEEQYEALYEKWTAALQAQLDDVSATIHPSQIDQVIPCLDSSSDFTDEIDHRIDYRTAYALEILQDMYDHMDDVRYKSYLELMG</sequence>
<accession>A0A7S2U7V6</accession>
<proteinExistence type="predicted"/>
<dbReference type="AlphaFoldDB" id="A0A7S2U7V6"/>
<evidence type="ECO:0000313" key="2">
    <source>
        <dbReference type="EMBL" id="CAD9809329.1"/>
    </source>
</evidence>
<name>A0A7S2U7V6_9STRA</name>
<gene>
    <name evidence="2" type="ORF">ASEP1449_LOCUS1152</name>
</gene>
<feature type="region of interest" description="Disordered" evidence="1">
    <location>
        <begin position="1"/>
        <end position="35"/>
    </location>
</feature>
<protein>
    <submittedName>
        <fullName evidence="2">Uncharacterized protein</fullName>
    </submittedName>
</protein>
<evidence type="ECO:0000256" key="1">
    <source>
        <dbReference type="SAM" id="MobiDB-lite"/>
    </source>
</evidence>